<reference evidence="2 3" key="1">
    <citation type="submission" date="2016-10" db="EMBL/GenBank/DDBJ databases">
        <authorList>
            <person name="de Groot N.N."/>
        </authorList>
    </citation>
    <scope>NUCLEOTIDE SEQUENCE [LARGE SCALE GENOMIC DNA]</scope>
    <source>
        <strain evidence="2 3">DSM 12130</strain>
    </source>
</reference>
<evidence type="ECO:0000313" key="3">
    <source>
        <dbReference type="Proteomes" id="UP000199073"/>
    </source>
</evidence>
<organism evidence="2 3">
    <name type="scientific">Desulforhopalus singaporensis</name>
    <dbReference type="NCBI Taxonomy" id="91360"/>
    <lineage>
        <taxon>Bacteria</taxon>
        <taxon>Pseudomonadati</taxon>
        <taxon>Thermodesulfobacteriota</taxon>
        <taxon>Desulfobulbia</taxon>
        <taxon>Desulfobulbales</taxon>
        <taxon>Desulfocapsaceae</taxon>
        <taxon>Desulforhopalus</taxon>
    </lineage>
</organism>
<keyword evidence="3" id="KW-1185">Reference proteome</keyword>
<name>A0A1H0SYG1_9BACT</name>
<dbReference type="STRING" id="91360.SAMN05660330_02853"/>
<dbReference type="Proteomes" id="UP000199073">
    <property type="component" value="Unassembled WGS sequence"/>
</dbReference>
<gene>
    <name evidence="2" type="ORF">SAMN05660330_02853</name>
</gene>
<accession>A0A1H0SYG1</accession>
<dbReference type="RefSeq" id="WP_092223979.1">
    <property type="nucleotide sequence ID" value="NZ_FNJI01000021.1"/>
</dbReference>
<evidence type="ECO:0000256" key="1">
    <source>
        <dbReference type="SAM" id="MobiDB-lite"/>
    </source>
</evidence>
<feature type="region of interest" description="Disordered" evidence="1">
    <location>
        <begin position="57"/>
        <end position="80"/>
    </location>
</feature>
<proteinExistence type="predicted"/>
<feature type="compositionally biased region" description="Basic and acidic residues" evidence="1">
    <location>
        <begin position="64"/>
        <end position="80"/>
    </location>
</feature>
<dbReference type="OrthoDB" id="5432818at2"/>
<dbReference type="AlphaFoldDB" id="A0A1H0SYG1"/>
<protein>
    <submittedName>
        <fullName evidence="2">Uncharacterized protein</fullName>
    </submittedName>
</protein>
<dbReference type="EMBL" id="FNJI01000021">
    <property type="protein sequence ID" value="SDP46600.1"/>
    <property type="molecule type" value="Genomic_DNA"/>
</dbReference>
<sequence length="80" mass="9005">MMIFLLTFAISFLFLAATALLINFCKKKQNRTNHGLTGMCHESGGQMCSSCSSRMQLLQSDGNRPPKEQQPDRQLRRSSP</sequence>
<evidence type="ECO:0000313" key="2">
    <source>
        <dbReference type="EMBL" id="SDP46600.1"/>
    </source>
</evidence>